<dbReference type="SUPFAM" id="SSF47413">
    <property type="entry name" value="lambda repressor-like DNA-binding domains"/>
    <property type="match status" value="1"/>
</dbReference>
<dbReference type="CDD" id="cd06267">
    <property type="entry name" value="PBP1_LacI_sugar_binding-like"/>
    <property type="match status" value="1"/>
</dbReference>
<evidence type="ECO:0000313" key="6">
    <source>
        <dbReference type="EMBL" id="PPK94676.1"/>
    </source>
</evidence>
<keyword evidence="7" id="KW-1185">Reference proteome</keyword>
<proteinExistence type="predicted"/>
<feature type="compositionally biased region" description="Low complexity" evidence="4">
    <location>
        <begin position="399"/>
        <end position="415"/>
    </location>
</feature>
<dbReference type="SMART" id="SM00354">
    <property type="entry name" value="HTH_LACI"/>
    <property type="match status" value="1"/>
</dbReference>
<comment type="caution">
    <text evidence="6">The sequence shown here is derived from an EMBL/GenBank/DDBJ whole genome shotgun (WGS) entry which is preliminary data.</text>
</comment>
<evidence type="ECO:0000259" key="5">
    <source>
        <dbReference type="PROSITE" id="PS50932"/>
    </source>
</evidence>
<dbReference type="Pfam" id="PF13377">
    <property type="entry name" value="Peripla_BP_3"/>
    <property type="match status" value="1"/>
</dbReference>
<dbReference type="EMBL" id="PTJD01000007">
    <property type="protein sequence ID" value="PPK94676.1"/>
    <property type="molecule type" value="Genomic_DNA"/>
</dbReference>
<dbReference type="Pfam" id="PF00356">
    <property type="entry name" value="LacI"/>
    <property type="match status" value="1"/>
</dbReference>
<dbReference type="InterPro" id="IPR000843">
    <property type="entry name" value="HTH_LacI"/>
</dbReference>
<dbReference type="PANTHER" id="PTHR30146">
    <property type="entry name" value="LACI-RELATED TRANSCRIPTIONAL REPRESSOR"/>
    <property type="match status" value="1"/>
</dbReference>
<evidence type="ECO:0000313" key="7">
    <source>
        <dbReference type="Proteomes" id="UP000239485"/>
    </source>
</evidence>
<dbReference type="Gene3D" id="3.40.50.2300">
    <property type="match status" value="2"/>
</dbReference>
<organism evidence="6 7">
    <name type="scientific">Kineococcus xinjiangensis</name>
    <dbReference type="NCBI Taxonomy" id="512762"/>
    <lineage>
        <taxon>Bacteria</taxon>
        <taxon>Bacillati</taxon>
        <taxon>Actinomycetota</taxon>
        <taxon>Actinomycetes</taxon>
        <taxon>Kineosporiales</taxon>
        <taxon>Kineosporiaceae</taxon>
        <taxon>Kineococcus</taxon>
    </lineage>
</organism>
<dbReference type="InterPro" id="IPR046335">
    <property type="entry name" value="LacI/GalR-like_sensor"/>
</dbReference>
<feature type="compositionally biased region" description="Basic and acidic residues" evidence="4">
    <location>
        <begin position="8"/>
        <end position="23"/>
    </location>
</feature>
<dbReference type="SUPFAM" id="SSF53822">
    <property type="entry name" value="Periplasmic binding protein-like I"/>
    <property type="match status" value="1"/>
</dbReference>
<dbReference type="PROSITE" id="PS00356">
    <property type="entry name" value="HTH_LACI_1"/>
    <property type="match status" value="1"/>
</dbReference>
<dbReference type="CDD" id="cd01392">
    <property type="entry name" value="HTH_LacI"/>
    <property type="match status" value="1"/>
</dbReference>
<dbReference type="PROSITE" id="PS50932">
    <property type="entry name" value="HTH_LACI_2"/>
    <property type="match status" value="1"/>
</dbReference>
<keyword evidence="1" id="KW-0805">Transcription regulation</keyword>
<feature type="domain" description="HTH lacI-type" evidence="5">
    <location>
        <begin position="30"/>
        <end position="84"/>
    </location>
</feature>
<evidence type="ECO:0000256" key="1">
    <source>
        <dbReference type="ARBA" id="ARBA00023015"/>
    </source>
</evidence>
<reference evidence="6 7" key="1">
    <citation type="submission" date="2018-02" db="EMBL/GenBank/DDBJ databases">
        <title>Genomic Encyclopedia of Archaeal and Bacterial Type Strains, Phase II (KMG-II): from individual species to whole genera.</title>
        <authorList>
            <person name="Goeker M."/>
        </authorList>
    </citation>
    <scope>NUCLEOTIDE SEQUENCE [LARGE SCALE GENOMIC DNA]</scope>
    <source>
        <strain evidence="6 7">DSM 22857</strain>
    </source>
</reference>
<dbReference type="InterPro" id="IPR028082">
    <property type="entry name" value="Peripla_BP_I"/>
</dbReference>
<dbReference type="PANTHER" id="PTHR30146:SF138">
    <property type="entry name" value="TRANSCRIPTIONAL REGULATORY PROTEIN"/>
    <property type="match status" value="1"/>
</dbReference>
<feature type="region of interest" description="Disordered" evidence="4">
    <location>
        <begin position="1"/>
        <end position="31"/>
    </location>
</feature>
<sequence>MNSPRAPRGAEDRARGGGAERARHPGSPPSSIRDVALAAGVSVATVSRALRGLDRVSEDTRERVLRAAEALDYVASPTAASLATGRTSVVGIVLPFLDRWFFATIVSEIEDVLRRSGFQVLLLNIGDRSGEDSMVLDQRLLAKRIDGIIVLGVDLEAAEASVLRRLALPVVTISASLPGCDRVGIDDVAAAESATQHLLALGHRRIGYVGGDSSNDVRRATAVDRARGVHHALAAAGLALEPELDAVADWTVTGGWRAAEGLLARRLPPTAILAASDEMAIGVLCAARALGWSVPRHLSVVGIDDHEMAVTHGLTTVAQPVRSQGRIAAEMLLAHLASGTRAAPARDVVLSTAMVLRSSTAAPRTEPRPRRRAGAAAAVGRSPRADAPTTPVPGPTPPESQSQSQSQSGQTRTPRGGQRAGSARRP</sequence>
<evidence type="ECO:0000256" key="2">
    <source>
        <dbReference type="ARBA" id="ARBA00023125"/>
    </source>
</evidence>
<name>A0A2S6IKH2_9ACTN</name>
<dbReference type="Proteomes" id="UP000239485">
    <property type="component" value="Unassembled WGS sequence"/>
</dbReference>
<protein>
    <submittedName>
        <fullName evidence="6">DNA-binding LacI/PurR family transcriptional regulator</fullName>
    </submittedName>
</protein>
<dbReference type="GO" id="GO:0000976">
    <property type="term" value="F:transcription cis-regulatory region binding"/>
    <property type="evidence" value="ECO:0007669"/>
    <property type="project" value="TreeGrafter"/>
</dbReference>
<feature type="compositionally biased region" description="Low complexity" evidence="4">
    <location>
        <begin position="374"/>
        <end position="389"/>
    </location>
</feature>
<dbReference type="RefSeq" id="WP_104432976.1">
    <property type="nucleotide sequence ID" value="NZ_PTJD01000007.1"/>
</dbReference>
<dbReference type="GO" id="GO:0003700">
    <property type="term" value="F:DNA-binding transcription factor activity"/>
    <property type="evidence" value="ECO:0007669"/>
    <property type="project" value="TreeGrafter"/>
</dbReference>
<gene>
    <name evidence="6" type="ORF">CLV92_107179</name>
</gene>
<dbReference type="AlphaFoldDB" id="A0A2S6IKH2"/>
<accession>A0A2S6IKH2</accession>
<dbReference type="Gene3D" id="1.10.260.40">
    <property type="entry name" value="lambda repressor-like DNA-binding domains"/>
    <property type="match status" value="1"/>
</dbReference>
<dbReference type="OrthoDB" id="3227375at2"/>
<keyword evidence="2 6" id="KW-0238">DNA-binding</keyword>
<keyword evidence="3" id="KW-0804">Transcription</keyword>
<feature type="region of interest" description="Disordered" evidence="4">
    <location>
        <begin position="359"/>
        <end position="426"/>
    </location>
</feature>
<evidence type="ECO:0000256" key="4">
    <source>
        <dbReference type="SAM" id="MobiDB-lite"/>
    </source>
</evidence>
<dbReference type="InterPro" id="IPR010982">
    <property type="entry name" value="Lambda_DNA-bd_dom_sf"/>
</dbReference>
<evidence type="ECO:0000256" key="3">
    <source>
        <dbReference type="ARBA" id="ARBA00023163"/>
    </source>
</evidence>